<dbReference type="Proteomes" id="UP001165135">
    <property type="component" value="Unassembled WGS sequence"/>
</dbReference>
<dbReference type="EMBL" id="BSTJ01000003">
    <property type="protein sequence ID" value="GLY74343.1"/>
    <property type="molecule type" value="Genomic_DNA"/>
</dbReference>
<protein>
    <submittedName>
        <fullName evidence="2">Peptidase</fullName>
    </submittedName>
</protein>
<dbReference type="PANTHER" id="PTHR46112:SF3">
    <property type="entry name" value="AMINOPEPTIDASE YPDF"/>
    <property type="match status" value="1"/>
</dbReference>
<evidence type="ECO:0000313" key="2">
    <source>
        <dbReference type="EMBL" id="GLY74343.1"/>
    </source>
</evidence>
<dbReference type="Pfam" id="PF00557">
    <property type="entry name" value="Peptidase_M24"/>
    <property type="match status" value="1"/>
</dbReference>
<dbReference type="InterPro" id="IPR050659">
    <property type="entry name" value="Peptidase_M24B"/>
</dbReference>
<dbReference type="Gene3D" id="3.90.230.10">
    <property type="entry name" value="Creatinase/methionine aminopeptidase superfamily"/>
    <property type="match status" value="1"/>
</dbReference>
<dbReference type="RefSeq" id="WP_285620133.1">
    <property type="nucleotide sequence ID" value="NZ_BSTJ01000003.1"/>
</dbReference>
<evidence type="ECO:0000313" key="3">
    <source>
        <dbReference type="Proteomes" id="UP001165135"/>
    </source>
</evidence>
<dbReference type="CDD" id="cd01066">
    <property type="entry name" value="APP_MetAP"/>
    <property type="match status" value="1"/>
</dbReference>
<dbReference type="SUPFAM" id="SSF55920">
    <property type="entry name" value="Creatinase/aminopeptidase"/>
    <property type="match status" value="1"/>
</dbReference>
<comment type="caution">
    <text evidence="2">The sequence shown here is derived from an EMBL/GenBank/DDBJ whole genome shotgun (WGS) entry which is preliminary data.</text>
</comment>
<proteinExistence type="predicted"/>
<evidence type="ECO:0000259" key="1">
    <source>
        <dbReference type="Pfam" id="PF00557"/>
    </source>
</evidence>
<accession>A0A9W6REL1</accession>
<dbReference type="InterPro" id="IPR036005">
    <property type="entry name" value="Creatinase/aminopeptidase-like"/>
</dbReference>
<dbReference type="AlphaFoldDB" id="A0A9W6REL1"/>
<dbReference type="PANTHER" id="PTHR46112">
    <property type="entry name" value="AMINOPEPTIDASE"/>
    <property type="match status" value="1"/>
</dbReference>
<dbReference type="SUPFAM" id="SSF53092">
    <property type="entry name" value="Creatinase/prolidase N-terminal domain"/>
    <property type="match status" value="1"/>
</dbReference>
<sequence length="424" mass="44769">MIDFPLLSSRERDRRWALAQRLIESRGLAALLVYGEPEGAGVPHFAADNYFTGDRTGGVVLIPNGEPPQLFAPVHLMVGGHHEAVRRGDDTWLEPGQFITHAERRPAGAARGGAFIAECLRERGLATSTIGVIGLGAAAFHPDGIIPAGTWRELTERLPDATLVPVDAEFIAATRCLSDEERDLVRWCGRAGEAMCAAIIEASAAGVPENVPYAAGIAASLRAGAHNSGSVFVVAPGGESVEWGPPRWTYRAQPPRVLADGDVVLAELFPVYGMRETQQQLTVAIGETHPGTDRAAAAAEASYDAAIAAIRPGVTFAEVVRAMNEPVEEAGGWNLTPLIHTLNPLDAFSGCGLPGEQVPAIDRYGAVGGVSTVGGDLVLKAGMTLALEPNCVLGRRRVNIGGTVIVTEDGVEEVNTLPRVMHRV</sequence>
<dbReference type="InterPro" id="IPR000994">
    <property type="entry name" value="Pept_M24"/>
</dbReference>
<gene>
    <name evidence="2" type="ORF">Airi01_026100</name>
</gene>
<dbReference type="InterPro" id="IPR029149">
    <property type="entry name" value="Creatin/AminoP/Spt16_N"/>
</dbReference>
<name>A0A9W6REL1_9ACTN</name>
<feature type="domain" description="Peptidase M24" evidence="1">
    <location>
        <begin position="189"/>
        <end position="408"/>
    </location>
</feature>
<reference evidence="2" key="1">
    <citation type="submission" date="2023-03" db="EMBL/GenBank/DDBJ databases">
        <title>Actinoallomurus iriomotensis NBRC 103681.</title>
        <authorList>
            <person name="Ichikawa N."/>
            <person name="Sato H."/>
            <person name="Tonouchi N."/>
        </authorList>
    </citation>
    <scope>NUCLEOTIDE SEQUENCE</scope>
    <source>
        <strain evidence="2">NBRC 103681</strain>
    </source>
</reference>
<organism evidence="2 3">
    <name type="scientific">Actinoallomurus iriomotensis</name>
    <dbReference type="NCBI Taxonomy" id="478107"/>
    <lineage>
        <taxon>Bacteria</taxon>
        <taxon>Bacillati</taxon>
        <taxon>Actinomycetota</taxon>
        <taxon>Actinomycetes</taxon>
        <taxon>Streptosporangiales</taxon>
        <taxon>Thermomonosporaceae</taxon>
        <taxon>Actinoallomurus</taxon>
    </lineage>
</organism>